<evidence type="ECO:0000256" key="3">
    <source>
        <dbReference type="SAM" id="MobiDB-lite"/>
    </source>
</evidence>
<organism evidence="5">
    <name type="scientific">Pectinophora gossypiella</name>
    <name type="common">Cotton pink bollworm</name>
    <name type="synonym">Depressaria gossypiella</name>
    <dbReference type="NCBI Taxonomy" id="13191"/>
    <lineage>
        <taxon>Eukaryota</taxon>
        <taxon>Metazoa</taxon>
        <taxon>Ecdysozoa</taxon>
        <taxon>Arthropoda</taxon>
        <taxon>Hexapoda</taxon>
        <taxon>Insecta</taxon>
        <taxon>Pterygota</taxon>
        <taxon>Neoptera</taxon>
        <taxon>Endopterygota</taxon>
        <taxon>Lepidoptera</taxon>
        <taxon>Glossata</taxon>
        <taxon>Ditrysia</taxon>
        <taxon>Gelechioidea</taxon>
        <taxon>Gelechiidae</taxon>
        <taxon>Apatetrinae</taxon>
        <taxon>Pectinophora</taxon>
    </lineage>
</organism>
<feature type="compositionally biased region" description="Basic and acidic residues" evidence="3">
    <location>
        <begin position="197"/>
        <end position="206"/>
    </location>
</feature>
<comment type="similarity">
    <text evidence="2">Belongs to the SAP domain-containing ribonucleoprotein family.</text>
</comment>
<dbReference type="OrthoDB" id="5837849at2759"/>
<protein>
    <recommendedName>
        <fullName evidence="4">SAP domain-containing protein</fullName>
    </recommendedName>
</protein>
<dbReference type="InterPro" id="IPR003034">
    <property type="entry name" value="SAP_dom"/>
</dbReference>
<gene>
    <name evidence="5" type="ORF">g.725</name>
</gene>
<reference evidence="5" key="1">
    <citation type="submission" date="2015-09" db="EMBL/GenBank/DDBJ databases">
        <title>De novo assembly of Pectinophora gossypiella (Pink Bollworm) gut transcriptome.</title>
        <authorList>
            <person name="Tassone E.E."/>
        </authorList>
    </citation>
    <scope>NUCLEOTIDE SEQUENCE</scope>
</reference>
<dbReference type="InterPro" id="IPR052240">
    <property type="entry name" value="SAP_domain_ribonucleoprotein"/>
</dbReference>
<feature type="compositionally biased region" description="Basic and acidic residues" evidence="3">
    <location>
        <begin position="151"/>
        <end position="160"/>
    </location>
</feature>
<feature type="compositionally biased region" description="Basic and acidic residues" evidence="3">
    <location>
        <begin position="167"/>
        <end position="188"/>
    </location>
</feature>
<feature type="compositionally biased region" description="Basic and acidic residues" evidence="3">
    <location>
        <begin position="108"/>
        <end position="121"/>
    </location>
</feature>
<proteinExistence type="inferred from homology"/>
<evidence type="ECO:0000313" key="5">
    <source>
        <dbReference type="EMBL" id="JAT88234.1"/>
    </source>
</evidence>
<dbReference type="PROSITE" id="PS50800">
    <property type="entry name" value="SAP"/>
    <property type="match status" value="1"/>
</dbReference>
<name>A0A1E1WMK6_PECGO</name>
<keyword evidence="1" id="KW-0597">Phosphoprotein</keyword>
<accession>A0A1E1WMK6</accession>
<evidence type="ECO:0000256" key="1">
    <source>
        <dbReference type="ARBA" id="ARBA00022553"/>
    </source>
</evidence>
<feature type="compositionally biased region" description="Low complexity" evidence="3">
    <location>
        <begin position="130"/>
        <end position="144"/>
    </location>
</feature>
<evidence type="ECO:0000256" key="2">
    <source>
        <dbReference type="ARBA" id="ARBA00046328"/>
    </source>
</evidence>
<evidence type="ECO:0000259" key="4">
    <source>
        <dbReference type="PROSITE" id="PS50800"/>
    </source>
</evidence>
<dbReference type="PANTHER" id="PTHR46551">
    <property type="entry name" value="SAP DOMAIN-CONTAINING RIBONUCLEOPROTEIN"/>
    <property type="match status" value="1"/>
</dbReference>
<feature type="domain" description="SAP" evidence="4">
    <location>
        <begin position="9"/>
        <end position="43"/>
    </location>
</feature>
<dbReference type="GO" id="GO:0005634">
    <property type="term" value="C:nucleus"/>
    <property type="evidence" value="ECO:0007669"/>
    <property type="project" value="TreeGrafter"/>
</dbReference>
<dbReference type="InterPro" id="IPR036361">
    <property type="entry name" value="SAP_dom_sf"/>
</dbReference>
<dbReference type="GO" id="GO:0016973">
    <property type="term" value="P:poly(A)+ mRNA export from nucleus"/>
    <property type="evidence" value="ECO:0007669"/>
    <property type="project" value="TreeGrafter"/>
</dbReference>
<dbReference type="Gene3D" id="1.10.720.30">
    <property type="entry name" value="SAP domain"/>
    <property type="match status" value="1"/>
</dbReference>
<dbReference type="Pfam" id="PF02037">
    <property type="entry name" value="SAP"/>
    <property type="match status" value="1"/>
</dbReference>
<dbReference type="SUPFAM" id="SSF68906">
    <property type="entry name" value="SAP domain"/>
    <property type="match status" value="1"/>
</dbReference>
<feature type="region of interest" description="Disordered" evidence="3">
    <location>
        <begin position="78"/>
        <end position="206"/>
    </location>
</feature>
<dbReference type="PANTHER" id="PTHR46551:SF1">
    <property type="entry name" value="SAP DOMAIN-CONTAINING RIBONUCLEOPROTEIN"/>
    <property type="match status" value="1"/>
</dbReference>
<dbReference type="EMBL" id="GDQN01002820">
    <property type="protein sequence ID" value="JAT88234.1"/>
    <property type="molecule type" value="Transcribed_RNA"/>
</dbReference>
<dbReference type="SMART" id="SM00513">
    <property type="entry name" value="SAP"/>
    <property type="match status" value="1"/>
</dbReference>
<sequence length="206" mass="22762">MSDLTIADVIKMKVLDLRKELKSRGLPSTGDKAVLIERLQATLSNDTPDDHGDINLDSDDMTSEAAWILEDDEELLVDQPLPSTPIVKNYADEGNPETSLKRKIKDKKAKEPDSKTEENTSAKKIILNRATSTTSITASSVTSSPPVPTAEKTEEKDVKPDSSTNNDKIKIEPSGDKDRTQSRLELRAKRFGLPVKMTDDEKKRGT</sequence>
<dbReference type="AlphaFoldDB" id="A0A1E1WMK6"/>